<dbReference type="EMBL" id="JASPKY010000073">
    <property type="protein sequence ID" value="KAK9739585.1"/>
    <property type="molecule type" value="Genomic_DNA"/>
</dbReference>
<comment type="caution">
    <text evidence="2">The sequence shown here is derived from an EMBL/GenBank/DDBJ whole genome shotgun (WGS) entry which is preliminary data.</text>
</comment>
<sequence length="67" mass="8196">MKNKLKSISTEEEKEKEIKEKEAEEKRLEETGEDEEDLSFQELRKFLDVQKLVLKMYVEEWMVCDPW</sequence>
<feature type="region of interest" description="Disordered" evidence="1">
    <location>
        <begin position="1"/>
        <end position="35"/>
    </location>
</feature>
<dbReference type="AlphaFoldDB" id="A0AAW1M1V9"/>
<feature type="compositionally biased region" description="Basic and acidic residues" evidence="1">
    <location>
        <begin position="9"/>
        <end position="30"/>
    </location>
</feature>
<accession>A0AAW1M1V9</accession>
<evidence type="ECO:0000313" key="2">
    <source>
        <dbReference type="EMBL" id="KAK9739585.1"/>
    </source>
</evidence>
<protein>
    <submittedName>
        <fullName evidence="2">Uncharacterized protein</fullName>
    </submittedName>
</protein>
<name>A0AAW1M1V9_POPJA</name>
<organism evidence="2 3">
    <name type="scientific">Popillia japonica</name>
    <name type="common">Japanese beetle</name>
    <dbReference type="NCBI Taxonomy" id="7064"/>
    <lineage>
        <taxon>Eukaryota</taxon>
        <taxon>Metazoa</taxon>
        <taxon>Ecdysozoa</taxon>
        <taxon>Arthropoda</taxon>
        <taxon>Hexapoda</taxon>
        <taxon>Insecta</taxon>
        <taxon>Pterygota</taxon>
        <taxon>Neoptera</taxon>
        <taxon>Endopterygota</taxon>
        <taxon>Coleoptera</taxon>
        <taxon>Polyphaga</taxon>
        <taxon>Scarabaeiformia</taxon>
        <taxon>Scarabaeidae</taxon>
        <taxon>Rutelinae</taxon>
        <taxon>Popillia</taxon>
    </lineage>
</organism>
<evidence type="ECO:0000313" key="3">
    <source>
        <dbReference type="Proteomes" id="UP001458880"/>
    </source>
</evidence>
<reference evidence="2 3" key="1">
    <citation type="journal article" date="2024" name="BMC Genomics">
        <title>De novo assembly and annotation of Popillia japonica's genome with initial clues to its potential as an invasive pest.</title>
        <authorList>
            <person name="Cucini C."/>
            <person name="Boschi S."/>
            <person name="Funari R."/>
            <person name="Cardaioli E."/>
            <person name="Iannotti N."/>
            <person name="Marturano G."/>
            <person name="Paoli F."/>
            <person name="Bruttini M."/>
            <person name="Carapelli A."/>
            <person name="Frati F."/>
            <person name="Nardi F."/>
        </authorList>
    </citation>
    <scope>NUCLEOTIDE SEQUENCE [LARGE SCALE GENOMIC DNA]</scope>
    <source>
        <strain evidence="2">DMR45628</strain>
    </source>
</reference>
<keyword evidence="3" id="KW-1185">Reference proteome</keyword>
<dbReference type="Proteomes" id="UP001458880">
    <property type="component" value="Unassembled WGS sequence"/>
</dbReference>
<gene>
    <name evidence="2" type="ORF">QE152_g8866</name>
</gene>
<evidence type="ECO:0000256" key="1">
    <source>
        <dbReference type="SAM" id="MobiDB-lite"/>
    </source>
</evidence>
<proteinExistence type="predicted"/>